<dbReference type="EMBL" id="CP033219">
    <property type="protein sequence ID" value="AZV78732.1"/>
    <property type="molecule type" value="Genomic_DNA"/>
</dbReference>
<name>A0A3T0N422_9RHOB</name>
<keyword evidence="2" id="KW-1185">Reference proteome</keyword>
<dbReference type="KEGG" id="sedi:EBB79_13195"/>
<accession>A0A3T0N422</accession>
<protein>
    <submittedName>
        <fullName evidence="1">Uncharacterized protein</fullName>
    </submittedName>
</protein>
<reference evidence="1 2" key="1">
    <citation type="submission" date="2018-10" db="EMBL/GenBank/DDBJ databases">
        <title>Parasedimentitalea marina sp. nov., a psychrophilic bacterium isolated from deep seawater of the New Britain Trench.</title>
        <authorList>
            <person name="Cao J."/>
        </authorList>
    </citation>
    <scope>NUCLEOTIDE SEQUENCE [LARGE SCALE GENOMIC DNA]</scope>
    <source>
        <strain evidence="1 2">W43</strain>
    </source>
</reference>
<dbReference type="Proteomes" id="UP000283063">
    <property type="component" value="Chromosome"/>
</dbReference>
<organism evidence="1 2">
    <name type="scientific">Parasedimentitalea marina</name>
    <dbReference type="NCBI Taxonomy" id="2483033"/>
    <lineage>
        <taxon>Bacteria</taxon>
        <taxon>Pseudomonadati</taxon>
        <taxon>Pseudomonadota</taxon>
        <taxon>Alphaproteobacteria</taxon>
        <taxon>Rhodobacterales</taxon>
        <taxon>Paracoccaceae</taxon>
        <taxon>Parasedimentitalea</taxon>
    </lineage>
</organism>
<evidence type="ECO:0000313" key="2">
    <source>
        <dbReference type="Proteomes" id="UP000283063"/>
    </source>
</evidence>
<dbReference type="RefSeq" id="WP_127749284.1">
    <property type="nucleotide sequence ID" value="NZ_CP033219.1"/>
</dbReference>
<proteinExistence type="predicted"/>
<evidence type="ECO:0000313" key="1">
    <source>
        <dbReference type="EMBL" id="AZV78732.1"/>
    </source>
</evidence>
<dbReference type="AlphaFoldDB" id="A0A3T0N422"/>
<gene>
    <name evidence="1" type="ORF">EBB79_13195</name>
</gene>
<sequence length="192" mass="21374">MISAKYLKIPWGVILAFSVSTVYADEQNIPALWMSELFFDRCVPSLLDEQTINGNGLDPLPRDTALSIGATTGRAWMPFDAHVSLSDLNTYEGNFYGCQVQWHSLAAEGRGDTINYGQVIDAFNTWADAEVSQGRLAAIKQCGDRNEKYLRVVESRTERSQPVRFVLSYDSKIDFIFLMAGETDLVGEAEAC</sequence>